<keyword evidence="1" id="KW-0808">Transferase</keyword>
<dbReference type="InterPro" id="IPR000182">
    <property type="entry name" value="GNAT_dom"/>
</dbReference>
<evidence type="ECO:0000313" key="5">
    <source>
        <dbReference type="Proteomes" id="UP000826300"/>
    </source>
</evidence>
<proteinExistence type="predicted"/>
<dbReference type="Gene3D" id="3.40.630.30">
    <property type="match status" value="1"/>
</dbReference>
<protein>
    <submittedName>
        <fullName evidence="4">GNAT family N-acetyltransferase</fullName>
    </submittedName>
</protein>
<evidence type="ECO:0000256" key="1">
    <source>
        <dbReference type="ARBA" id="ARBA00022679"/>
    </source>
</evidence>
<accession>A0A8G1EC86</accession>
<feature type="domain" description="N-acetyltransferase" evidence="3">
    <location>
        <begin position="1"/>
        <end position="163"/>
    </location>
</feature>
<dbReference type="Proteomes" id="UP000826300">
    <property type="component" value="Chromosome"/>
</dbReference>
<dbReference type="PROSITE" id="PS51186">
    <property type="entry name" value="GNAT"/>
    <property type="match status" value="1"/>
</dbReference>
<evidence type="ECO:0000259" key="3">
    <source>
        <dbReference type="PROSITE" id="PS51186"/>
    </source>
</evidence>
<name>A0A8G1EC86_9RHOB</name>
<dbReference type="CDD" id="cd04301">
    <property type="entry name" value="NAT_SF"/>
    <property type="match status" value="1"/>
</dbReference>
<dbReference type="EMBL" id="CP069370">
    <property type="protein sequence ID" value="QYZ70182.1"/>
    <property type="molecule type" value="Genomic_DNA"/>
</dbReference>
<dbReference type="InterPro" id="IPR050832">
    <property type="entry name" value="Bact_Acetyltransf"/>
</dbReference>
<dbReference type="InterPro" id="IPR016181">
    <property type="entry name" value="Acyl_CoA_acyltransferase"/>
</dbReference>
<evidence type="ECO:0000256" key="2">
    <source>
        <dbReference type="ARBA" id="ARBA00023315"/>
    </source>
</evidence>
<dbReference type="PANTHER" id="PTHR43877">
    <property type="entry name" value="AMINOALKYLPHOSPHONATE N-ACETYLTRANSFERASE-RELATED-RELATED"/>
    <property type="match status" value="1"/>
</dbReference>
<evidence type="ECO:0000313" key="4">
    <source>
        <dbReference type="EMBL" id="QYZ70182.1"/>
    </source>
</evidence>
<keyword evidence="2" id="KW-0012">Acyltransferase</keyword>
<gene>
    <name evidence="4" type="ORF">JO391_01200</name>
</gene>
<organism evidence="4 5">
    <name type="scientific">Neotabrizicola shimadae</name>
    <dbReference type="NCBI Taxonomy" id="2807096"/>
    <lineage>
        <taxon>Bacteria</taxon>
        <taxon>Pseudomonadati</taxon>
        <taxon>Pseudomonadota</taxon>
        <taxon>Alphaproteobacteria</taxon>
        <taxon>Rhodobacterales</taxon>
        <taxon>Paracoccaceae</taxon>
        <taxon>Neotabrizicola</taxon>
    </lineage>
</organism>
<dbReference type="GO" id="GO:0016747">
    <property type="term" value="F:acyltransferase activity, transferring groups other than amino-acyl groups"/>
    <property type="evidence" value="ECO:0007669"/>
    <property type="project" value="InterPro"/>
</dbReference>
<dbReference type="KEGG" id="nsm:JO391_01200"/>
<dbReference type="Pfam" id="PF00583">
    <property type="entry name" value="Acetyltransf_1"/>
    <property type="match status" value="1"/>
</dbReference>
<dbReference type="AlphaFoldDB" id="A0A8G1EC86"/>
<dbReference type="RefSeq" id="WP_220662398.1">
    <property type="nucleotide sequence ID" value="NZ_CP069370.1"/>
</dbReference>
<keyword evidence="5" id="KW-1185">Reference proteome</keyword>
<sequence>MIIRPLDPDTERPLVLAFLHEAADYIDIERGTPPDDSMVEEFFTDAPPNSDPAESLRLGLFDGGRLVAIAEMGWNYPEPTDAYLGLMIVSPAARGRGAGQRFLRHLEAQARARGKTALYLAVLDANPRGRAFWEREGFRVTLPNRQVTLGQKTQIAHRLGKAL</sequence>
<reference evidence="4" key="1">
    <citation type="submission" date="2021-02" db="EMBL/GenBank/DDBJ databases">
        <title>Rhodobacter shimadae sp. nov., an aerobic anoxygenic phototrophic bacterium isolated from a hot spring.</title>
        <authorList>
            <person name="Muramatsu S."/>
            <person name="Haruta S."/>
            <person name="Hirose S."/>
            <person name="Hanada S."/>
        </authorList>
    </citation>
    <scope>NUCLEOTIDE SEQUENCE</scope>
    <source>
        <strain evidence="4">N10</strain>
    </source>
</reference>
<dbReference type="SUPFAM" id="SSF55729">
    <property type="entry name" value="Acyl-CoA N-acyltransferases (Nat)"/>
    <property type="match status" value="1"/>
</dbReference>